<evidence type="ECO:0000313" key="1">
    <source>
        <dbReference type="EMBL" id="EFC99523.1"/>
    </source>
</evidence>
<dbReference type="Proteomes" id="UP000004968">
    <property type="component" value="Unassembled WGS sequence"/>
</dbReference>
<accession>D3AF90</accession>
<proteinExistence type="predicted"/>
<reference evidence="1 2" key="1">
    <citation type="submission" date="2010-01" db="EMBL/GenBank/DDBJ databases">
        <authorList>
            <person name="Weinstock G."/>
            <person name="Sodergren E."/>
            <person name="Clifton S."/>
            <person name="Fulton L."/>
            <person name="Fulton B."/>
            <person name="Courtney L."/>
            <person name="Fronick C."/>
            <person name="Harrison M."/>
            <person name="Strong C."/>
            <person name="Farmer C."/>
            <person name="Delahaunty K."/>
            <person name="Markovic C."/>
            <person name="Hall O."/>
            <person name="Minx P."/>
            <person name="Tomlinson C."/>
            <person name="Mitreva M."/>
            <person name="Nelson J."/>
            <person name="Hou S."/>
            <person name="Wollam A."/>
            <person name="Pepin K.H."/>
            <person name="Johnson M."/>
            <person name="Bhonagiri V."/>
            <person name="Nash W.E."/>
            <person name="Warren W."/>
            <person name="Chinwalla A."/>
            <person name="Mardis E.R."/>
            <person name="Wilson R.K."/>
        </authorList>
    </citation>
    <scope>NUCLEOTIDE SEQUENCE [LARGE SCALE GENOMIC DNA]</scope>
    <source>
        <strain evidence="1 2">DSM 13479</strain>
    </source>
</reference>
<name>D3AF90_9FIRM</name>
<dbReference type="EMBL" id="ACIO01000173">
    <property type="protein sequence ID" value="EFC99523.1"/>
    <property type="molecule type" value="Genomic_DNA"/>
</dbReference>
<gene>
    <name evidence="1" type="ORF">CLOSTHATH_02274</name>
</gene>
<evidence type="ECO:0000313" key="2">
    <source>
        <dbReference type="Proteomes" id="UP000004968"/>
    </source>
</evidence>
<dbReference type="HOGENOM" id="CLU_2643803_0_0_9"/>
<dbReference type="AlphaFoldDB" id="D3AF90"/>
<protein>
    <submittedName>
        <fullName evidence="1">Uncharacterized protein</fullName>
    </submittedName>
</protein>
<organism evidence="1 2">
    <name type="scientific">Hungatella hathewayi DSM 13479</name>
    <dbReference type="NCBI Taxonomy" id="566550"/>
    <lineage>
        <taxon>Bacteria</taxon>
        <taxon>Bacillati</taxon>
        <taxon>Bacillota</taxon>
        <taxon>Clostridia</taxon>
        <taxon>Lachnospirales</taxon>
        <taxon>Lachnospiraceae</taxon>
        <taxon>Hungatella</taxon>
    </lineage>
</organism>
<feature type="non-terminal residue" evidence="1">
    <location>
        <position position="77"/>
    </location>
</feature>
<comment type="caution">
    <text evidence="1">The sequence shown here is derived from an EMBL/GenBank/DDBJ whole genome shotgun (WGS) entry which is preliminary data.</text>
</comment>
<sequence>MQKGESPFCAAYTAHSQQEFSLILLSNSLNPKIRRSSKPFLFALPNQHSADLILILRNILMHIQRFLNIEIHVFAVL</sequence>